<evidence type="ECO:0000313" key="3">
    <source>
        <dbReference type="Proteomes" id="UP001341840"/>
    </source>
</evidence>
<protein>
    <submittedName>
        <fullName evidence="2">Uncharacterized protein</fullName>
    </submittedName>
</protein>
<name>A0ABU6VDR4_9FABA</name>
<sequence length="140" mass="14818">MVVVGPLVGDKIGTEEEVGGNGGDTIRGIRGVKILRGKRPEWGRTVKRVGPSRPAKSPPLGVLPSEAVLKFHPASPNGGPTRLFWRVKQTDPAVFSSFDTPRMGTQRRGIFPVGTGMAAKSPRASGGDRAGNSQPRIPDI</sequence>
<evidence type="ECO:0000256" key="1">
    <source>
        <dbReference type="SAM" id="MobiDB-lite"/>
    </source>
</evidence>
<feature type="compositionally biased region" description="Polar residues" evidence="1">
    <location>
        <begin position="131"/>
        <end position="140"/>
    </location>
</feature>
<gene>
    <name evidence="2" type="ORF">PIB30_044379</name>
</gene>
<accession>A0ABU6VDR4</accession>
<comment type="caution">
    <text evidence="2">The sequence shown here is derived from an EMBL/GenBank/DDBJ whole genome shotgun (WGS) entry which is preliminary data.</text>
</comment>
<proteinExistence type="predicted"/>
<dbReference type="Proteomes" id="UP001341840">
    <property type="component" value="Unassembled WGS sequence"/>
</dbReference>
<keyword evidence="3" id="KW-1185">Reference proteome</keyword>
<organism evidence="2 3">
    <name type="scientific">Stylosanthes scabra</name>
    <dbReference type="NCBI Taxonomy" id="79078"/>
    <lineage>
        <taxon>Eukaryota</taxon>
        <taxon>Viridiplantae</taxon>
        <taxon>Streptophyta</taxon>
        <taxon>Embryophyta</taxon>
        <taxon>Tracheophyta</taxon>
        <taxon>Spermatophyta</taxon>
        <taxon>Magnoliopsida</taxon>
        <taxon>eudicotyledons</taxon>
        <taxon>Gunneridae</taxon>
        <taxon>Pentapetalae</taxon>
        <taxon>rosids</taxon>
        <taxon>fabids</taxon>
        <taxon>Fabales</taxon>
        <taxon>Fabaceae</taxon>
        <taxon>Papilionoideae</taxon>
        <taxon>50 kb inversion clade</taxon>
        <taxon>dalbergioids sensu lato</taxon>
        <taxon>Dalbergieae</taxon>
        <taxon>Pterocarpus clade</taxon>
        <taxon>Stylosanthes</taxon>
    </lineage>
</organism>
<reference evidence="2 3" key="1">
    <citation type="journal article" date="2023" name="Plants (Basel)">
        <title>Bridging the Gap: Combining Genomics and Transcriptomics Approaches to Understand Stylosanthes scabra, an Orphan Legume from the Brazilian Caatinga.</title>
        <authorList>
            <person name="Ferreira-Neto J.R.C."/>
            <person name="da Silva M.D."/>
            <person name="Binneck E."/>
            <person name="de Melo N.F."/>
            <person name="da Silva R.H."/>
            <person name="de Melo A.L.T.M."/>
            <person name="Pandolfi V."/>
            <person name="Bustamante F.O."/>
            <person name="Brasileiro-Vidal A.C."/>
            <person name="Benko-Iseppon A.M."/>
        </authorList>
    </citation>
    <scope>NUCLEOTIDE SEQUENCE [LARGE SCALE GENOMIC DNA]</scope>
    <source>
        <tissue evidence="2">Leaves</tissue>
    </source>
</reference>
<feature type="region of interest" description="Disordered" evidence="1">
    <location>
        <begin position="95"/>
        <end position="140"/>
    </location>
</feature>
<dbReference type="EMBL" id="JASCZI010151299">
    <property type="protein sequence ID" value="MED6171825.1"/>
    <property type="molecule type" value="Genomic_DNA"/>
</dbReference>
<evidence type="ECO:0000313" key="2">
    <source>
        <dbReference type="EMBL" id="MED6171825.1"/>
    </source>
</evidence>